<dbReference type="GO" id="GO:0003677">
    <property type="term" value="F:DNA binding"/>
    <property type="evidence" value="ECO:0007669"/>
    <property type="project" value="UniProtKB-KW"/>
</dbReference>
<dbReference type="Gene3D" id="1.10.10.10">
    <property type="entry name" value="Winged helix-like DNA-binding domain superfamily/Winged helix DNA-binding domain"/>
    <property type="match status" value="1"/>
</dbReference>
<dbReference type="AlphaFoldDB" id="A0A919Q577"/>
<evidence type="ECO:0000313" key="8">
    <source>
        <dbReference type="EMBL" id="GIG54050.1"/>
    </source>
</evidence>
<reference evidence="8" key="1">
    <citation type="submission" date="2021-01" db="EMBL/GenBank/DDBJ databases">
        <title>Whole genome shotgun sequence of Demequina activiva NBRC 110675.</title>
        <authorList>
            <person name="Komaki H."/>
            <person name="Tamura T."/>
        </authorList>
    </citation>
    <scope>NUCLEOTIDE SEQUENCE</scope>
    <source>
        <strain evidence="8">NBRC 110675</strain>
    </source>
</reference>
<dbReference type="GO" id="GO:0006352">
    <property type="term" value="P:DNA-templated transcription initiation"/>
    <property type="evidence" value="ECO:0007669"/>
    <property type="project" value="InterPro"/>
</dbReference>
<proteinExistence type="inferred from homology"/>
<dbReference type="InterPro" id="IPR013325">
    <property type="entry name" value="RNA_pol_sigma_r2"/>
</dbReference>
<dbReference type="InterPro" id="IPR014284">
    <property type="entry name" value="RNA_pol_sigma-70_dom"/>
</dbReference>
<accession>A0A919Q577</accession>
<dbReference type="InterPro" id="IPR007627">
    <property type="entry name" value="RNA_pol_sigma70_r2"/>
</dbReference>
<dbReference type="Proteomes" id="UP000652354">
    <property type="component" value="Unassembled WGS sequence"/>
</dbReference>
<dbReference type="InterPro" id="IPR013324">
    <property type="entry name" value="RNA_pol_sigma_r3/r4-like"/>
</dbReference>
<dbReference type="SUPFAM" id="SSF88659">
    <property type="entry name" value="Sigma3 and sigma4 domains of RNA polymerase sigma factors"/>
    <property type="match status" value="1"/>
</dbReference>
<dbReference type="InterPro" id="IPR036388">
    <property type="entry name" value="WH-like_DNA-bd_sf"/>
</dbReference>
<dbReference type="PANTHER" id="PTHR43133:SF50">
    <property type="entry name" value="ECF RNA POLYMERASE SIGMA FACTOR SIGM"/>
    <property type="match status" value="1"/>
</dbReference>
<dbReference type="Gene3D" id="1.10.1740.10">
    <property type="match status" value="1"/>
</dbReference>
<dbReference type="Pfam" id="PF04542">
    <property type="entry name" value="Sigma70_r2"/>
    <property type="match status" value="1"/>
</dbReference>
<evidence type="ECO:0000259" key="7">
    <source>
        <dbReference type="Pfam" id="PF08281"/>
    </source>
</evidence>
<keyword evidence="2" id="KW-0805">Transcription regulation</keyword>
<evidence type="ECO:0000256" key="4">
    <source>
        <dbReference type="ARBA" id="ARBA00023125"/>
    </source>
</evidence>
<evidence type="ECO:0000256" key="2">
    <source>
        <dbReference type="ARBA" id="ARBA00023015"/>
    </source>
</evidence>
<evidence type="ECO:0000256" key="1">
    <source>
        <dbReference type="ARBA" id="ARBA00010641"/>
    </source>
</evidence>
<keyword evidence="9" id="KW-1185">Reference proteome</keyword>
<dbReference type="PANTHER" id="PTHR43133">
    <property type="entry name" value="RNA POLYMERASE ECF-TYPE SIGMA FACTO"/>
    <property type="match status" value="1"/>
</dbReference>
<keyword evidence="4" id="KW-0238">DNA-binding</keyword>
<comment type="caution">
    <text evidence="8">The sequence shown here is derived from an EMBL/GenBank/DDBJ whole genome shotgun (WGS) entry which is preliminary data.</text>
</comment>
<evidence type="ECO:0000259" key="6">
    <source>
        <dbReference type="Pfam" id="PF04542"/>
    </source>
</evidence>
<evidence type="ECO:0000256" key="3">
    <source>
        <dbReference type="ARBA" id="ARBA00023082"/>
    </source>
</evidence>
<dbReference type="RefSeq" id="WP_239066488.1">
    <property type="nucleotide sequence ID" value="NZ_BONR01000001.1"/>
</dbReference>
<evidence type="ECO:0000256" key="5">
    <source>
        <dbReference type="ARBA" id="ARBA00023163"/>
    </source>
</evidence>
<dbReference type="GO" id="GO:0016987">
    <property type="term" value="F:sigma factor activity"/>
    <property type="evidence" value="ECO:0007669"/>
    <property type="project" value="UniProtKB-KW"/>
</dbReference>
<feature type="domain" description="RNA polymerase sigma-70 region 2" evidence="6">
    <location>
        <begin position="19"/>
        <end position="78"/>
    </location>
</feature>
<comment type="similarity">
    <text evidence="1">Belongs to the sigma-70 factor family. ECF subfamily.</text>
</comment>
<feature type="domain" description="RNA polymerase sigma factor 70 region 4 type 2" evidence="7">
    <location>
        <begin position="103"/>
        <end position="153"/>
    </location>
</feature>
<dbReference type="InterPro" id="IPR013249">
    <property type="entry name" value="RNA_pol_sigma70_r4_t2"/>
</dbReference>
<evidence type="ECO:0000313" key="9">
    <source>
        <dbReference type="Proteomes" id="UP000652354"/>
    </source>
</evidence>
<keyword evidence="5" id="KW-0804">Transcription</keyword>
<dbReference type="CDD" id="cd06171">
    <property type="entry name" value="Sigma70_r4"/>
    <property type="match status" value="1"/>
</dbReference>
<dbReference type="Pfam" id="PF08281">
    <property type="entry name" value="Sigma70_r4_2"/>
    <property type="match status" value="1"/>
</dbReference>
<dbReference type="InterPro" id="IPR039425">
    <property type="entry name" value="RNA_pol_sigma-70-like"/>
</dbReference>
<sequence length="182" mass="20171">MARWEPVLDQVMRERAAGLLAYARLLTGGDDAEAQDVLQDALVRSFSRGRAFDDVNRAEAYVRRAIPTVFIDRLRKRASRQRAHDRVVEVPPHETDRAAVLDVRDALARLGPRERACIVLRFYEDLTVPAIAARLGIAEGTVKRYLSDASARLAADLDAVADWRDSSDSVPVQAPALKGARP</sequence>
<dbReference type="NCBIfam" id="TIGR02937">
    <property type="entry name" value="sigma70-ECF"/>
    <property type="match status" value="1"/>
</dbReference>
<dbReference type="SUPFAM" id="SSF88946">
    <property type="entry name" value="Sigma2 domain of RNA polymerase sigma factors"/>
    <property type="match status" value="1"/>
</dbReference>
<dbReference type="EMBL" id="BONR01000001">
    <property type="protein sequence ID" value="GIG54050.1"/>
    <property type="molecule type" value="Genomic_DNA"/>
</dbReference>
<keyword evidence="3" id="KW-0731">Sigma factor</keyword>
<gene>
    <name evidence="8" type="ORF">Dac01nite_08020</name>
</gene>
<organism evidence="8 9">
    <name type="scientific">Demequina activiva</name>
    <dbReference type="NCBI Taxonomy" id="1582364"/>
    <lineage>
        <taxon>Bacteria</taxon>
        <taxon>Bacillati</taxon>
        <taxon>Actinomycetota</taxon>
        <taxon>Actinomycetes</taxon>
        <taxon>Micrococcales</taxon>
        <taxon>Demequinaceae</taxon>
        <taxon>Demequina</taxon>
    </lineage>
</organism>
<protein>
    <submittedName>
        <fullName evidence="8">Uncharacterized protein</fullName>
    </submittedName>
</protein>
<name>A0A919Q577_9MICO</name>